<dbReference type="PANTHER" id="PTHR47510">
    <property type="entry name" value="REVERSE TRANSCRIPTASE DOMAIN-CONTAINING PROTEIN"/>
    <property type="match status" value="1"/>
</dbReference>
<proteinExistence type="predicted"/>
<dbReference type="PANTHER" id="PTHR47510:SF3">
    <property type="entry name" value="ENDO_EXONUCLEASE_PHOSPHATASE DOMAIN-CONTAINING PROTEIN"/>
    <property type="match status" value="1"/>
</dbReference>
<organism evidence="2 3">
    <name type="scientific">Acropora cervicornis</name>
    <name type="common">Staghorn coral</name>
    <dbReference type="NCBI Taxonomy" id="6130"/>
    <lineage>
        <taxon>Eukaryota</taxon>
        <taxon>Metazoa</taxon>
        <taxon>Cnidaria</taxon>
        <taxon>Anthozoa</taxon>
        <taxon>Hexacorallia</taxon>
        <taxon>Scleractinia</taxon>
        <taxon>Astrocoeniina</taxon>
        <taxon>Acroporidae</taxon>
        <taxon>Acropora</taxon>
    </lineage>
</organism>
<evidence type="ECO:0000313" key="2">
    <source>
        <dbReference type="EMBL" id="KAK2548729.1"/>
    </source>
</evidence>
<dbReference type="Proteomes" id="UP001249851">
    <property type="component" value="Unassembled WGS sequence"/>
</dbReference>
<name>A0AAD9PTB8_ACRCE</name>
<dbReference type="EMBL" id="JARQWQ010000139">
    <property type="protein sequence ID" value="KAK2548729.1"/>
    <property type="molecule type" value="Genomic_DNA"/>
</dbReference>
<protein>
    <recommendedName>
        <fullName evidence="1">Reverse transcriptase domain-containing protein</fullName>
    </recommendedName>
</protein>
<feature type="domain" description="Reverse transcriptase" evidence="1">
    <location>
        <begin position="140"/>
        <end position="256"/>
    </location>
</feature>
<dbReference type="InterPro" id="IPR000477">
    <property type="entry name" value="RT_dom"/>
</dbReference>
<reference evidence="2" key="1">
    <citation type="journal article" date="2023" name="G3 (Bethesda)">
        <title>Whole genome assembly and annotation of the endangered Caribbean coral Acropora cervicornis.</title>
        <authorList>
            <person name="Selwyn J.D."/>
            <person name="Vollmer S.V."/>
        </authorList>
    </citation>
    <scope>NUCLEOTIDE SEQUENCE</scope>
    <source>
        <strain evidence="2">K2</strain>
    </source>
</reference>
<dbReference type="AlphaFoldDB" id="A0AAD9PTB8"/>
<evidence type="ECO:0000313" key="3">
    <source>
        <dbReference type="Proteomes" id="UP001249851"/>
    </source>
</evidence>
<feature type="non-terminal residue" evidence="2">
    <location>
        <position position="1"/>
    </location>
</feature>
<comment type="caution">
    <text evidence="2">The sequence shown here is derived from an EMBL/GenBank/DDBJ whole genome shotgun (WGS) entry which is preliminary data.</text>
</comment>
<sequence>MPFKTRGVKIQRQPEWFSASISSAMKQRNNLHRRAIRYNTELHWREYRLARNQVVHLIRKAKRDFYRNSINCNLDNPKNLWKIIRNLARSQCTNLSSHLLVNGIIYDSHIDIANLFNAHFVNIASLVVLNKTQLPVGVSFTIPPITTDFLLDSLRHLPTRKAGTLFDPLPVSIGVPQGSILCPLFFLLFINGLPLFLPQNTTLTMFTDDTSITQSSSTIHELNARLNLVVSGVFAWANLNDTALNTSKTKSILITIQQKFHRLNDHSFDVMINGKLIEQKRAVRLLLDADYSQPS</sequence>
<evidence type="ECO:0000259" key="1">
    <source>
        <dbReference type="Pfam" id="PF00078"/>
    </source>
</evidence>
<accession>A0AAD9PTB8</accession>
<keyword evidence="3" id="KW-1185">Reference proteome</keyword>
<dbReference type="Pfam" id="PF00078">
    <property type="entry name" value="RVT_1"/>
    <property type="match status" value="1"/>
</dbReference>
<gene>
    <name evidence="2" type="ORF">P5673_030962</name>
</gene>
<reference evidence="2" key="2">
    <citation type="journal article" date="2023" name="Science">
        <title>Genomic signatures of disease resistance in endangered staghorn corals.</title>
        <authorList>
            <person name="Vollmer S.V."/>
            <person name="Selwyn J.D."/>
            <person name="Despard B.A."/>
            <person name="Roesel C.L."/>
        </authorList>
    </citation>
    <scope>NUCLEOTIDE SEQUENCE</scope>
    <source>
        <strain evidence="2">K2</strain>
    </source>
</reference>